<proteinExistence type="predicted"/>
<evidence type="ECO:0000313" key="4">
    <source>
        <dbReference type="Proteomes" id="UP000518752"/>
    </source>
</evidence>
<dbReference type="Pfam" id="PF17667">
    <property type="entry name" value="Pkinase_fungal"/>
    <property type="match status" value="1"/>
</dbReference>
<dbReference type="OrthoDB" id="5569250at2759"/>
<dbReference type="PANTHER" id="PTHR38248">
    <property type="entry name" value="FUNK1 6"/>
    <property type="match status" value="1"/>
</dbReference>
<organism evidence="3 4">
    <name type="scientific">Collybiopsis confluens</name>
    <dbReference type="NCBI Taxonomy" id="2823264"/>
    <lineage>
        <taxon>Eukaryota</taxon>
        <taxon>Fungi</taxon>
        <taxon>Dikarya</taxon>
        <taxon>Basidiomycota</taxon>
        <taxon>Agaricomycotina</taxon>
        <taxon>Agaricomycetes</taxon>
        <taxon>Agaricomycetidae</taxon>
        <taxon>Agaricales</taxon>
        <taxon>Marasmiineae</taxon>
        <taxon>Omphalotaceae</taxon>
        <taxon>Collybiopsis</taxon>
    </lineage>
</organism>
<dbReference type="InterPro" id="IPR011009">
    <property type="entry name" value="Kinase-like_dom_sf"/>
</dbReference>
<name>A0A8H5LSD5_9AGAR</name>
<accession>A0A8H5LSD5</accession>
<reference evidence="3 4" key="1">
    <citation type="journal article" date="2020" name="ISME J.">
        <title>Uncovering the hidden diversity of litter-decomposition mechanisms in mushroom-forming fungi.</title>
        <authorList>
            <person name="Floudas D."/>
            <person name="Bentzer J."/>
            <person name="Ahren D."/>
            <person name="Johansson T."/>
            <person name="Persson P."/>
            <person name="Tunlid A."/>
        </authorList>
    </citation>
    <scope>NUCLEOTIDE SEQUENCE [LARGE SCALE GENOMIC DNA]</scope>
    <source>
        <strain evidence="3 4">CBS 406.79</strain>
    </source>
</reference>
<keyword evidence="4" id="KW-1185">Reference proteome</keyword>
<dbReference type="AlphaFoldDB" id="A0A8H5LSD5"/>
<dbReference type="PANTHER" id="PTHR38248:SF2">
    <property type="entry name" value="FUNK1 11"/>
    <property type="match status" value="1"/>
</dbReference>
<dbReference type="InterPro" id="IPR040976">
    <property type="entry name" value="Pkinase_fungal"/>
</dbReference>
<feature type="domain" description="Fungal-type protein kinase" evidence="2">
    <location>
        <begin position="256"/>
        <end position="376"/>
    </location>
</feature>
<gene>
    <name evidence="3" type="ORF">D9757_010969</name>
</gene>
<evidence type="ECO:0000256" key="1">
    <source>
        <dbReference type="SAM" id="MobiDB-lite"/>
    </source>
</evidence>
<comment type="caution">
    <text evidence="3">The sequence shown here is derived from an EMBL/GenBank/DDBJ whole genome shotgun (WGS) entry which is preliminary data.</text>
</comment>
<dbReference type="SUPFAM" id="SSF56112">
    <property type="entry name" value="Protein kinase-like (PK-like)"/>
    <property type="match status" value="1"/>
</dbReference>
<protein>
    <recommendedName>
        <fullName evidence="2">Fungal-type protein kinase domain-containing protein</fullName>
    </recommendedName>
</protein>
<dbReference type="EMBL" id="JAACJN010000141">
    <property type="protein sequence ID" value="KAF5367656.1"/>
    <property type="molecule type" value="Genomic_DNA"/>
</dbReference>
<dbReference type="Gene3D" id="1.10.510.10">
    <property type="entry name" value="Transferase(Phosphotransferase) domain 1"/>
    <property type="match status" value="1"/>
</dbReference>
<feature type="region of interest" description="Disordered" evidence="1">
    <location>
        <begin position="101"/>
        <end position="127"/>
    </location>
</feature>
<evidence type="ECO:0000313" key="3">
    <source>
        <dbReference type="EMBL" id="KAF5367656.1"/>
    </source>
</evidence>
<sequence>METATSKKGIYHQITKLLDRIRMRPKGDANDTEDTTFDNGDGKVFNIQNPFKIPGYLINKVEDLEVLIRAFEFSKGMRWALLLLFVEVKRRAAQVFCRAPSPTKRFSPEPLAAENETAQDSESDPVSLEGAPFSLLGSDGTERYFTIKHLIYKAKCTAGQGSTVFLVDCGGEDDEKWAPKGKQFVVKFSFPSKTHPSEAEFVIRARELASNGQEWALQHLPFIRDCVTIPFGPDAVQRRHSRFSTICKEYHERCTLHITIFEPLCSLDELKTPEEAAQVFYDILQVHCWLYTEAKILHRDLSMGNITFRRVGGKVYGVLNDLDLSSFLPLRDEPSSQWRTGTKPYMAYDLLTKDWREGPLYRHDLESLFYIMLILCCHYDSPDKALPFKDWPYHKWFTSGDATVATDKGVFLVWNQSAFPLQSHFERFRKWLDDIYRCFSVGYMQRQLRRRGDPLKDAEQQTLLGNVTYEKMNEIMHSFDGEQLEKRRLGFGQH</sequence>
<evidence type="ECO:0000259" key="2">
    <source>
        <dbReference type="Pfam" id="PF17667"/>
    </source>
</evidence>
<dbReference type="Proteomes" id="UP000518752">
    <property type="component" value="Unassembled WGS sequence"/>
</dbReference>